<evidence type="ECO:0008006" key="5">
    <source>
        <dbReference type="Google" id="ProtNLM"/>
    </source>
</evidence>
<feature type="compositionally biased region" description="Polar residues" evidence="2">
    <location>
        <begin position="197"/>
        <end position="214"/>
    </location>
</feature>
<keyword evidence="4" id="KW-1185">Reference proteome</keyword>
<comment type="caution">
    <text evidence="3">The sequence shown here is derived from an EMBL/GenBank/DDBJ whole genome shotgun (WGS) entry which is preliminary data.</text>
</comment>
<evidence type="ECO:0000256" key="2">
    <source>
        <dbReference type="SAM" id="MobiDB-lite"/>
    </source>
</evidence>
<dbReference type="AlphaFoldDB" id="A0A2B7W611"/>
<feature type="coiled-coil region" evidence="1">
    <location>
        <begin position="4"/>
        <end position="38"/>
    </location>
</feature>
<gene>
    <name evidence="3" type="ORF">GX51_08334</name>
</gene>
<accession>A0A2B7W611</accession>
<organism evidence="3 4">
    <name type="scientific">Blastomyces parvus</name>
    <dbReference type="NCBI Taxonomy" id="2060905"/>
    <lineage>
        <taxon>Eukaryota</taxon>
        <taxon>Fungi</taxon>
        <taxon>Dikarya</taxon>
        <taxon>Ascomycota</taxon>
        <taxon>Pezizomycotina</taxon>
        <taxon>Eurotiomycetes</taxon>
        <taxon>Eurotiomycetidae</taxon>
        <taxon>Onygenales</taxon>
        <taxon>Ajellomycetaceae</taxon>
        <taxon>Blastomyces</taxon>
    </lineage>
</organism>
<feature type="compositionally biased region" description="Basic and acidic residues" evidence="2">
    <location>
        <begin position="139"/>
        <end position="184"/>
    </location>
</feature>
<evidence type="ECO:0000313" key="3">
    <source>
        <dbReference type="EMBL" id="PGG94943.1"/>
    </source>
</evidence>
<reference evidence="3 4" key="1">
    <citation type="submission" date="2017-10" db="EMBL/GenBank/DDBJ databases">
        <title>Comparative genomics in systemic dimorphic fungi from Ajellomycetaceae.</title>
        <authorList>
            <person name="Munoz J.F."/>
            <person name="Mcewen J.G."/>
            <person name="Clay O.K."/>
            <person name="Cuomo C.A."/>
        </authorList>
    </citation>
    <scope>NUCLEOTIDE SEQUENCE [LARGE SCALE GENOMIC DNA]</scope>
    <source>
        <strain evidence="3 4">UAMH130</strain>
    </source>
</reference>
<evidence type="ECO:0000313" key="4">
    <source>
        <dbReference type="Proteomes" id="UP000224080"/>
    </source>
</evidence>
<feature type="compositionally biased region" description="Basic and acidic residues" evidence="2">
    <location>
        <begin position="84"/>
        <end position="93"/>
    </location>
</feature>
<dbReference type="EMBL" id="PDNC01000357">
    <property type="protein sequence ID" value="PGG94943.1"/>
    <property type="molecule type" value="Genomic_DNA"/>
</dbReference>
<protein>
    <recommendedName>
        <fullName evidence="5">Retrotransposon gag domain-containing protein</fullName>
    </recommendedName>
</protein>
<proteinExistence type="predicted"/>
<dbReference type="OrthoDB" id="4188289at2759"/>
<dbReference type="STRING" id="2060905.A0A2B7W611"/>
<name>A0A2B7W611_9EURO</name>
<keyword evidence="1" id="KW-0175">Coiled coil</keyword>
<feature type="region of interest" description="Disordered" evidence="2">
    <location>
        <begin position="409"/>
        <end position="482"/>
    </location>
</feature>
<feature type="region of interest" description="Disordered" evidence="2">
    <location>
        <begin position="84"/>
        <end position="109"/>
    </location>
</feature>
<sequence length="482" mass="54309">MEGLEALERRLADQQCALNEQSAEVANRMADIEAVERRVTAREAALADQDKQIADRTKGLQALERRLGERERAINDRLCEHERREERRLEDTARPMVPPAGGPREGGMTEAGRLREAFLLARSRLGLPPITGRYTYDADGNRIRRDPGADLPHDRQGLPDPPPRTDRRDLPRQESRRDFPRDDTNTSGRNPLGRLATASTPTTGGIATPTYSSDQPTRLRAADVMLYDPEGVDVAAFVSRLEFMATLEGEAAVLRVLPLCLKGRALEWHNGLSPECQSDMAMSLAVAIDELRGEFQLSEGEAWDQAQELQFSFEKVAELPLTTYITRKINLLRAAGISDQAMMKRLLWEGLESGLAMITPLVPTERLDDFRRRIRDNEPAARRAWVDRRQQFLEYGRARYRAENRSLTFRQRDRQAEPIAQPTTRAWQQRDRQTDTAARPWQQRQPDAVPRVAGAGKADPTALPKPVKDQPTARPAPSAGCF</sequence>
<feature type="region of interest" description="Disordered" evidence="2">
    <location>
        <begin position="129"/>
        <end position="214"/>
    </location>
</feature>
<dbReference type="Proteomes" id="UP000224080">
    <property type="component" value="Unassembled WGS sequence"/>
</dbReference>
<evidence type="ECO:0000256" key="1">
    <source>
        <dbReference type="SAM" id="Coils"/>
    </source>
</evidence>
<feature type="non-terminal residue" evidence="3">
    <location>
        <position position="482"/>
    </location>
</feature>